<evidence type="ECO:0000313" key="2">
    <source>
        <dbReference type="EMBL" id="OEY71662.1"/>
    </source>
</evidence>
<evidence type="ECO:0000313" key="3">
    <source>
        <dbReference type="EMBL" id="PKD16911.1"/>
    </source>
</evidence>
<dbReference type="Proteomes" id="UP000176009">
    <property type="component" value="Unassembled WGS sequence"/>
</dbReference>
<reference evidence="3 5" key="1">
    <citation type="submission" date="2015-10" db="EMBL/GenBank/DDBJ databases">
        <title>Draft genome sequence of Salegentibacter salinarum KCTC 12975.</title>
        <authorList>
            <person name="Lin W."/>
            <person name="Zheng Q."/>
        </authorList>
    </citation>
    <scope>NUCLEOTIDE SEQUENCE [LARGE SCALE GENOMIC DNA]</scope>
    <source>
        <strain evidence="3 5">KCTC 12974</strain>
    </source>
</reference>
<gene>
    <name evidence="3" type="ORF">APR40_04690</name>
    <name evidence="2" type="ORF">BHS39_04690</name>
</gene>
<protein>
    <recommendedName>
        <fullName evidence="1">Glycosyl transferase family 1 domain-containing protein</fullName>
    </recommendedName>
</protein>
<proteinExistence type="predicted"/>
<dbReference type="Gene3D" id="3.40.50.2000">
    <property type="entry name" value="Glycogen Phosphorylase B"/>
    <property type="match status" value="2"/>
</dbReference>
<dbReference type="CDD" id="cd03801">
    <property type="entry name" value="GT4_PimA-like"/>
    <property type="match status" value="1"/>
</dbReference>
<dbReference type="PANTHER" id="PTHR12526">
    <property type="entry name" value="GLYCOSYLTRANSFERASE"/>
    <property type="match status" value="1"/>
</dbReference>
<sequence length="389" mass="45131">MDFKNKSILLILHAGVLGGAERQGLGLGRILVEQYNCEVYLLLTHSEKTSAEFRDFAKKCHIKAVFHFGEPYIVFKKEFNIKNLKRLVWSSKYLLRMRKGLMPYRIDFIFPFLNFPSKIAFYLYKLLPTVKFTFWHQLGLDVFKDDVFEKLAARYTPCVIANAPNGIELFREAHRLENKRAFVLPQFLTMNYQNFSKEEIRQKYDISQDSVVIGMVSHYRPDKKHHLLLEAFFELSEKFQNVTLVFLGYRGANPVTQEKFDKIVNKVNRKNVHNKVLVLSEKPVEEILSMMDIGVLVSEVEGTPNVVMEYMLYKLPVVASRHPGCVGLLENSSFLIKNDINELKSALTSLIDSEDLRIKEGLKNRKIIDGFTPENYMIKLNGIMNKMIN</sequence>
<dbReference type="Proteomes" id="UP000232533">
    <property type="component" value="Unassembled WGS sequence"/>
</dbReference>
<dbReference type="OrthoDB" id="7560678at2"/>
<dbReference type="InterPro" id="IPR001296">
    <property type="entry name" value="Glyco_trans_1"/>
</dbReference>
<dbReference type="RefSeq" id="WP_070055071.1">
    <property type="nucleotide sequence ID" value="NZ_FVZF01000006.1"/>
</dbReference>
<dbReference type="Pfam" id="PF00534">
    <property type="entry name" value="Glycos_transf_1"/>
    <property type="match status" value="1"/>
</dbReference>
<dbReference type="GO" id="GO:0016757">
    <property type="term" value="F:glycosyltransferase activity"/>
    <property type="evidence" value="ECO:0007669"/>
    <property type="project" value="InterPro"/>
</dbReference>
<dbReference type="SUPFAM" id="SSF53756">
    <property type="entry name" value="UDP-Glycosyltransferase/glycogen phosphorylase"/>
    <property type="match status" value="1"/>
</dbReference>
<dbReference type="PANTHER" id="PTHR12526:SF630">
    <property type="entry name" value="GLYCOSYLTRANSFERASE"/>
    <property type="match status" value="1"/>
</dbReference>
<accession>A0A2N0TQA3</accession>
<evidence type="ECO:0000259" key="1">
    <source>
        <dbReference type="Pfam" id="PF00534"/>
    </source>
</evidence>
<name>A0A2N0TQA3_9FLAO</name>
<dbReference type="AlphaFoldDB" id="A0A2N0TQA3"/>
<evidence type="ECO:0000313" key="4">
    <source>
        <dbReference type="Proteomes" id="UP000176009"/>
    </source>
</evidence>
<reference evidence="2 4" key="2">
    <citation type="submission" date="2016-09" db="EMBL/GenBank/DDBJ databases">
        <title>Genome Sequence of Salegentibacter salarius,Isolated from a Marine Solar Saltern of the Yellow Sea in South Korea.</title>
        <authorList>
            <person name="Zheng Q."/>
            <person name="Liu Y."/>
        </authorList>
    </citation>
    <scope>NUCLEOTIDE SEQUENCE [LARGE SCALE GENOMIC DNA]</scope>
    <source>
        <strain evidence="2 4">KCTC 12974</strain>
    </source>
</reference>
<keyword evidence="4" id="KW-1185">Reference proteome</keyword>
<dbReference type="EMBL" id="MJBR01000045">
    <property type="protein sequence ID" value="OEY71662.1"/>
    <property type="molecule type" value="Genomic_DNA"/>
</dbReference>
<evidence type="ECO:0000313" key="5">
    <source>
        <dbReference type="Proteomes" id="UP000232533"/>
    </source>
</evidence>
<comment type="caution">
    <text evidence="3">The sequence shown here is derived from an EMBL/GenBank/DDBJ whole genome shotgun (WGS) entry which is preliminary data.</text>
</comment>
<organism evidence="3 5">
    <name type="scientific">Salegentibacter salarius</name>
    <dbReference type="NCBI Taxonomy" id="435906"/>
    <lineage>
        <taxon>Bacteria</taxon>
        <taxon>Pseudomonadati</taxon>
        <taxon>Bacteroidota</taxon>
        <taxon>Flavobacteriia</taxon>
        <taxon>Flavobacteriales</taxon>
        <taxon>Flavobacteriaceae</taxon>
        <taxon>Salegentibacter</taxon>
    </lineage>
</organism>
<dbReference type="EMBL" id="LKTR01000045">
    <property type="protein sequence ID" value="PKD16911.1"/>
    <property type="molecule type" value="Genomic_DNA"/>
</dbReference>
<feature type="domain" description="Glycosyl transferase family 1" evidence="1">
    <location>
        <begin position="197"/>
        <end position="357"/>
    </location>
</feature>